<proteinExistence type="predicted"/>
<accession>A0A2K8T1C2</accession>
<dbReference type="Proteomes" id="UP000232003">
    <property type="component" value="Chromosome"/>
</dbReference>
<dbReference type="AlphaFoldDB" id="A0A2K8T1C2"/>
<organism evidence="1 2">
    <name type="scientific">Nostoc flagelliforme CCNUN1</name>
    <dbReference type="NCBI Taxonomy" id="2038116"/>
    <lineage>
        <taxon>Bacteria</taxon>
        <taxon>Bacillati</taxon>
        <taxon>Cyanobacteriota</taxon>
        <taxon>Cyanophyceae</taxon>
        <taxon>Nostocales</taxon>
        <taxon>Nostocaceae</taxon>
        <taxon>Nostoc</taxon>
    </lineage>
</organism>
<dbReference type="KEGG" id="nfl:COO91_07544"/>
<keyword evidence="2" id="KW-1185">Reference proteome</keyword>
<evidence type="ECO:0000313" key="1">
    <source>
        <dbReference type="EMBL" id="AUB41496.1"/>
    </source>
</evidence>
<gene>
    <name evidence="1" type="ORF">COO91_07544</name>
</gene>
<name>A0A2K8T1C2_9NOSO</name>
<dbReference type="EMBL" id="CP024785">
    <property type="protein sequence ID" value="AUB41496.1"/>
    <property type="molecule type" value="Genomic_DNA"/>
</dbReference>
<protein>
    <submittedName>
        <fullName evidence="1">Uncharacterized protein</fullName>
    </submittedName>
</protein>
<evidence type="ECO:0000313" key="2">
    <source>
        <dbReference type="Proteomes" id="UP000232003"/>
    </source>
</evidence>
<sequence>MTPSFSKTITLYKTRKGREAECVSVLLPCGTLRERGSKLVRASPTEEGEEKPLRCAIRNFCQNTQLNFVQ</sequence>
<reference evidence="1 2" key="1">
    <citation type="submission" date="2017-11" db="EMBL/GenBank/DDBJ databases">
        <title>Complete genome of a free-living desiccation-tolerant cyanobacterium and its photosynthetic adaptation to extreme terrestrial habitat.</title>
        <authorList>
            <person name="Shang J."/>
        </authorList>
    </citation>
    <scope>NUCLEOTIDE SEQUENCE [LARGE SCALE GENOMIC DNA]</scope>
    <source>
        <strain evidence="1 2">CCNUN1</strain>
    </source>
</reference>